<name>A0A6J8BH21_MYTCO</name>
<evidence type="ECO:0000259" key="7">
    <source>
        <dbReference type="PROSITE" id="PS50835"/>
    </source>
</evidence>
<feature type="domain" description="Ig-like" evidence="7">
    <location>
        <begin position="281"/>
        <end position="361"/>
    </location>
</feature>
<dbReference type="InterPro" id="IPR003598">
    <property type="entry name" value="Ig_sub2"/>
</dbReference>
<evidence type="ECO:0000256" key="1">
    <source>
        <dbReference type="ARBA" id="ARBA00004479"/>
    </source>
</evidence>
<feature type="transmembrane region" description="Helical" evidence="6">
    <location>
        <begin position="580"/>
        <end position="603"/>
    </location>
</feature>
<feature type="domain" description="Fibronectin type-III" evidence="8">
    <location>
        <begin position="477"/>
        <end position="574"/>
    </location>
</feature>
<dbReference type="PANTHER" id="PTHR11640:SF31">
    <property type="entry name" value="IRREGULAR CHIASM C-ROUGHEST PROTEIN-RELATED"/>
    <property type="match status" value="1"/>
</dbReference>
<keyword evidence="2 6" id="KW-0472">Membrane</keyword>
<dbReference type="InterPro" id="IPR036116">
    <property type="entry name" value="FN3_sf"/>
</dbReference>
<organism evidence="9 10">
    <name type="scientific">Mytilus coruscus</name>
    <name type="common">Sea mussel</name>
    <dbReference type="NCBI Taxonomy" id="42192"/>
    <lineage>
        <taxon>Eukaryota</taxon>
        <taxon>Metazoa</taxon>
        <taxon>Spiralia</taxon>
        <taxon>Lophotrochozoa</taxon>
        <taxon>Mollusca</taxon>
        <taxon>Bivalvia</taxon>
        <taxon>Autobranchia</taxon>
        <taxon>Pteriomorphia</taxon>
        <taxon>Mytilida</taxon>
        <taxon>Mytiloidea</taxon>
        <taxon>Mytilidae</taxon>
        <taxon>Mytilinae</taxon>
        <taxon>Mytilus</taxon>
    </lineage>
</organism>
<dbReference type="PANTHER" id="PTHR11640">
    <property type="entry name" value="NEPHRIN"/>
    <property type="match status" value="1"/>
</dbReference>
<dbReference type="PROSITE" id="PS50853">
    <property type="entry name" value="FN3"/>
    <property type="match status" value="1"/>
</dbReference>
<evidence type="ECO:0000259" key="8">
    <source>
        <dbReference type="PROSITE" id="PS50853"/>
    </source>
</evidence>
<dbReference type="Gene3D" id="2.60.40.10">
    <property type="entry name" value="Immunoglobulins"/>
    <property type="match status" value="4"/>
</dbReference>
<dbReference type="AlphaFoldDB" id="A0A6J8BH21"/>
<dbReference type="GO" id="GO:0005886">
    <property type="term" value="C:plasma membrane"/>
    <property type="evidence" value="ECO:0007669"/>
    <property type="project" value="TreeGrafter"/>
</dbReference>
<evidence type="ECO:0000256" key="6">
    <source>
        <dbReference type="SAM" id="Phobius"/>
    </source>
</evidence>
<sequence>MSTVLKCQVDKKGRATWDGPEFVKYADENDINPDLSNKENLEIVGNITNGEYNLAIHNVSKNEEGLYKCYQINNQKNTANETFVTLTILVKPKNVTIDGTINGQICGQENVLLQLKCAVISGNPKETITWYNMSSNIETGGPESLIAAITPTRFDHRKQYTCRVNSTALQEPLEETVTLDIKYAPIMVFINTNPTRTNEGKNLTTACTYDSNPAASVVIQKENNVIRTLCDKSTCSHTFSNVSRNDSGLYKCIGRNTYGSGHANITVVVQYPPDIHISQNGKKKVLTCQPKGIPPIYTYRKWQHLSEYGKRIRWLPAGATVEMESQDENIDNYQMNGIYICSAENGILNAHGSVVQSGKYSVLLKDKPKFVYSTEHIQYGRFSFPINISVSVYCYPEFNSWNVSSEDYCCYNETNFGHVTDSNVTVRIFDAAIQMKVFKMSLTTLMIKEEHFTTYTFWIKNEIGYSSFKVKLISSDRPETPNITEIIPGMNSLQIKFVRNYNGGLEQQFLLSYRKLTDKKWRISGPINDTFEQYYVHMITDLDDETYYELRLYASNAIGTSNFTSAWIVRTLDAEIKLNVLLSVLGALLGCLVIAISAFYVFWCHKKDEMAVENYIYQSQGNFLSNQSDHQRDLRERSLLLHGNGNITTGLGNINSVPNALNTAHDFQHQRSAGIDSIVETQDIHDLNYVEVAFGPSNSNNTSFIHGINDRTIYSDIDTTAFFESSQETQDNSSRDSSEDDFMYVDGIVHYTKRS</sequence>
<dbReference type="EMBL" id="CACVKT020003356">
    <property type="protein sequence ID" value="CAC5383215.1"/>
    <property type="molecule type" value="Genomic_DNA"/>
</dbReference>
<evidence type="ECO:0000313" key="10">
    <source>
        <dbReference type="Proteomes" id="UP000507470"/>
    </source>
</evidence>
<keyword evidence="6" id="KW-1133">Transmembrane helix</keyword>
<keyword evidence="3" id="KW-1015">Disulfide bond</keyword>
<accession>A0A6J8BH21</accession>
<feature type="domain" description="Ig-like" evidence="7">
    <location>
        <begin position="1"/>
        <end position="85"/>
    </location>
</feature>
<evidence type="ECO:0000256" key="4">
    <source>
        <dbReference type="ARBA" id="ARBA00023180"/>
    </source>
</evidence>
<evidence type="ECO:0000256" key="2">
    <source>
        <dbReference type="ARBA" id="ARBA00023136"/>
    </source>
</evidence>
<protein>
    <recommendedName>
        <fullName evidence="11">NCAM</fullName>
    </recommendedName>
</protein>
<dbReference type="InterPro" id="IPR036179">
    <property type="entry name" value="Ig-like_dom_sf"/>
</dbReference>
<feature type="domain" description="Ig-like" evidence="7">
    <location>
        <begin position="92"/>
        <end position="178"/>
    </location>
</feature>
<evidence type="ECO:0000256" key="5">
    <source>
        <dbReference type="ARBA" id="ARBA00023319"/>
    </source>
</evidence>
<dbReference type="SUPFAM" id="SSF48726">
    <property type="entry name" value="Immunoglobulin"/>
    <property type="match status" value="2"/>
</dbReference>
<evidence type="ECO:0000313" key="9">
    <source>
        <dbReference type="EMBL" id="CAC5383215.1"/>
    </source>
</evidence>
<proteinExistence type="predicted"/>
<keyword evidence="10" id="KW-1185">Reference proteome</keyword>
<dbReference type="GO" id="GO:0005911">
    <property type="term" value="C:cell-cell junction"/>
    <property type="evidence" value="ECO:0007669"/>
    <property type="project" value="TreeGrafter"/>
</dbReference>
<comment type="subcellular location">
    <subcellularLocation>
        <location evidence="1">Membrane</location>
        <topology evidence="1">Single-pass type I membrane protein</topology>
    </subcellularLocation>
</comment>
<dbReference type="Proteomes" id="UP000507470">
    <property type="component" value="Unassembled WGS sequence"/>
</dbReference>
<dbReference type="GO" id="GO:0050839">
    <property type="term" value="F:cell adhesion molecule binding"/>
    <property type="evidence" value="ECO:0007669"/>
    <property type="project" value="TreeGrafter"/>
</dbReference>
<dbReference type="SMART" id="SM00408">
    <property type="entry name" value="IGc2"/>
    <property type="match status" value="2"/>
</dbReference>
<dbReference type="PROSITE" id="PS50835">
    <property type="entry name" value="IG_LIKE"/>
    <property type="match status" value="4"/>
</dbReference>
<evidence type="ECO:0000256" key="3">
    <source>
        <dbReference type="ARBA" id="ARBA00023157"/>
    </source>
</evidence>
<dbReference type="GO" id="GO:0098609">
    <property type="term" value="P:cell-cell adhesion"/>
    <property type="evidence" value="ECO:0007669"/>
    <property type="project" value="TreeGrafter"/>
</dbReference>
<dbReference type="InterPro" id="IPR013783">
    <property type="entry name" value="Ig-like_fold"/>
</dbReference>
<keyword evidence="6" id="KW-0812">Transmembrane</keyword>
<evidence type="ECO:0008006" key="11">
    <source>
        <dbReference type="Google" id="ProtNLM"/>
    </source>
</evidence>
<dbReference type="InterPro" id="IPR051275">
    <property type="entry name" value="Cell_adhesion_signaling"/>
</dbReference>
<dbReference type="InterPro" id="IPR003961">
    <property type="entry name" value="FN3_dom"/>
</dbReference>
<dbReference type="SMART" id="SM00409">
    <property type="entry name" value="IG"/>
    <property type="match status" value="4"/>
</dbReference>
<dbReference type="OrthoDB" id="10012075at2759"/>
<keyword evidence="4" id="KW-0325">Glycoprotein</keyword>
<dbReference type="InterPro" id="IPR007110">
    <property type="entry name" value="Ig-like_dom"/>
</dbReference>
<reference evidence="9 10" key="1">
    <citation type="submission" date="2020-06" db="EMBL/GenBank/DDBJ databases">
        <authorList>
            <person name="Li R."/>
            <person name="Bekaert M."/>
        </authorList>
    </citation>
    <scope>NUCLEOTIDE SEQUENCE [LARGE SCALE GENOMIC DNA]</scope>
    <source>
        <strain evidence="10">wild</strain>
    </source>
</reference>
<gene>
    <name evidence="9" type="ORF">MCOR_18980</name>
</gene>
<dbReference type="CDD" id="cd00063">
    <property type="entry name" value="FN3"/>
    <property type="match status" value="1"/>
</dbReference>
<feature type="domain" description="Ig-like" evidence="7">
    <location>
        <begin position="185"/>
        <end position="268"/>
    </location>
</feature>
<keyword evidence="5" id="KW-0393">Immunoglobulin domain</keyword>
<dbReference type="Pfam" id="PF13895">
    <property type="entry name" value="Ig_2"/>
    <property type="match status" value="1"/>
</dbReference>
<dbReference type="InterPro" id="IPR003599">
    <property type="entry name" value="Ig_sub"/>
</dbReference>
<dbReference type="SUPFAM" id="SSF49265">
    <property type="entry name" value="Fibronectin type III"/>
    <property type="match status" value="1"/>
</dbReference>